<evidence type="ECO:0000256" key="1">
    <source>
        <dbReference type="SAM" id="Phobius"/>
    </source>
</evidence>
<evidence type="ECO:0000313" key="2">
    <source>
        <dbReference type="EMBL" id="GAA4058133.1"/>
    </source>
</evidence>
<protein>
    <recommendedName>
        <fullName evidence="4">Lipoprotein</fullName>
    </recommendedName>
</protein>
<gene>
    <name evidence="2" type="ORF">GCM10022388_26230</name>
</gene>
<keyword evidence="1" id="KW-1133">Transmembrane helix</keyword>
<keyword evidence="1" id="KW-0812">Transmembrane</keyword>
<feature type="transmembrane region" description="Helical" evidence="1">
    <location>
        <begin position="7"/>
        <end position="26"/>
    </location>
</feature>
<accession>A0ABP7V2L2</accession>
<evidence type="ECO:0000313" key="3">
    <source>
        <dbReference type="Proteomes" id="UP001500426"/>
    </source>
</evidence>
<sequence length="170" mass="20102">MRFKKNILITSVALFLVAALVYFFYFNKTKEVIKIRGGSVHFQKFNTPSVPFTSKISQDDSLQYGAIIADYDYYWETTQPNKKIKRVAFDRKSGTILLYESIKETPFNPTKPSLMFQWQFDETTPNLIKGIYGYTEKDTTMCWIYDTKKQLMLDEKGLVYKRKFLTRKFL</sequence>
<dbReference type="RefSeq" id="WP_345095354.1">
    <property type="nucleotide sequence ID" value="NZ_BAABCS010000021.1"/>
</dbReference>
<dbReference type="Proteomes" id="UP001500426">
    <property type="component" value="Unassembled WGS sequence"/>
</dbReference>
<organism evidence="2 3">
    <name type="scientific">Flavobacterium chungnamense</name>
    <dbReference type="NCBI Taxonomy" id="706182"/>
    <lineage>
        <taxon>Bacteria</taxon>
        <taxon>Pseudomonadati</taxon>
        <taxon>Bacteroidota</taxon>
        <taxon>Flavobacteriia</taxon>
        <taxon>Flavobacteriales</taxon>
        <taxon>Flavobacteriaceae</taxon>
        <taxon>Flavobacterium</taxon>
    </lineage>
</organism>
<keyword evidence="1" id="KW-0472">Membrane</keyword>
<dbReference type="EMBL" id="BAABCS010000021">
    <property type="protein sequence ID" value="GAA4058133.1"/>
    <property type="molecule type" value="Genomic_DNA"/>
</dbReference>
<proteinExistence type="predicted"/>
<evidence type="ECO:0008006" key="4">
    <source>
        <dbReference type="Google" id="ProtNLM"/>
    </source>
</evidence>
<keyword evidence="3" id="KW-1185">Reference proteome</keyword>
<name>A0ABP7V2L2_9FLAO</name>
<reference evidence="3" key="1">
    <citation type="journal article" date="2019" name="Int. J. Syst. Evol. Microbiol.">
        <title>The Global Catalogue of Microorganisms (GCM) 10K type strain sequencing project: providing services to taxonomists for standard genome sequencing and annotation.</title>
        <authorList>
            <consortium name="The Broad Institute Genomics Platform"/>
            <consortium name="The Broad Institute Genome Sequencing Center for Infectious Disease"/>
            <person name="Wu L."/>
            <person name="Ma J."/>
        </authorList>
    </citation>
    <scope>NUCLEOTIDE SEQUENCE [LARGE SCALE GENOMIC DNA]</scope>
    <source>
        <strain evidence="3">JCM 17068</strain>
    </source>
</reference>
<comment type="caution">
    <text evidence="2">The sequence shown here is derived from an EMBL/GenBank/DDBJ whole genome shotgun (WGS) entry which is preliminary data.</text>
</comment>